<dbReference type="Proteomes" id="UP000176444">
    <property type="component" value="Unassembled WGS sequence"/>
</dbReference>
<comment type="caution">
    <text evidence="2">The sequence shown here is derived from an EMBL/GenBank/DDBJ whole genome shotgun (WGS) entry which is preliminary data.</text>
</comment>
<evidence type="ECO:0000313" key="2">
    <source>
        <dbReference type="EMBL" id="OGC47276.1"/>
    </source>
</evidence>
<protein>
    <submittedName>
        <fullName evidence="2">Uncharacterized protein</fullName>
    </submittedName>
</protein>
<organism evidence="2 3">
    <name type="scientific">candidate division WWE3 bacterium RIFCSPHIGHO2_01_FULL_35_17</name>
    <dbReference type="NCBI Taxonomy" id="1802614"/>
    <lineage>
        <taxon>Bacteria</taxon>
        <taxon>Katanobacteria</taxon>
    </lineage>
</organism>
<proteinExistence type="predicted"/>
<gene>
    <name evidence="2" type="ORF">A2713_02450</name>
</gene>
<sequence length="102" mass="11768">MSDINLTEITPEDLENVNTGNDVDYDPTSRAEKFARAQQLKEAFNEGLVRLDENDEVLIPGDDEYEKAKAIKWDVDGYRTRVQPRSRTFLGWLRNLIPEITP</sequence>
<evidence type="ECO:0000256" key="1">
    <source>
        <dbReference type="SAM" id="MobiDB-lite"/>
    </source>
</evidence>
<name>A0A1F4UQT7_UNCKA</name>
<feature type="region of interest" description="Disordered" evidence="1">
    <location>
        <begin position="1"/>
        <end position="25"/>
    </location>
</feature>
<evidence type="ECO:0000313" key="3">
    <source>
        <dbReference type="Proteomes" id="UP000176444"/>
    </source>
</evidence>
<accession>A0A1F4UQT7</accession>
<dbReference type="EMBL" id="MEUX01000021">
    <property type="protein sequence ID" value="OGC47276.1"/>
    <property type="molecule type" value="Genomic_DNA"/>
</dbReference>
<dbReference type="AlphaFoldDB" id="A0A1F4UQT7"/>
<reference evidence="2 3" key="1">
    <citation type="journal article" date="2016" name="Nat. Commun.">
        <title>Thousands of microbial genomes shed light on interconnected biogeochemical processes in an aquifer system.</title>
        <authorList>
            <person name="Anantharaman K."/>
            <person name="Brown C.T."/>
            <person name="Hug L.A."/>
            <person name="Sharon I."/>
            <person name="Castelle C.J."/>
            <person name="Probst A.J."/>
            <person name="Thomas B.C."/>
            <person name="Singh A."/>
            <person name="Wilkins M.J."/>
            <person name="Karaoz U."/>
            <person name="Brodie E.L."/>
            <person name="Williams K.H."/>
            <person name="Hubbard S.S."/>
            <person name="Banfield J.F."/>
        </authorList>
    </citation>
    <scope>NUCLEOTIDE SEQUENCE [LARGE SCALE GENOMIC DNA]</scope>
</reference>